<dbReference type="AlphaFoldDB" id="A0A3S5BM75"/>
<name>A0A3S5BM75_9PLAT</name>
<feature type="region of interest" description="Disordered" evidence="1">
    <location>
        <begin position="1"/>
        <end position="27"/>
    </location>
</feature>
<accession>A0A3S5BM75</accession>
<sequence length="136" mass="15678">MEVKLEISEVQEDHTRERQEHERVQEELTREVKLRQLILENFLPLEEREKLKRRAFFDESEEAWRLRPLLTSSASAGEQRGGRSSHRRNPNRESARDRDPVRPGSESEAGDGMANGARHHDTDASDEDAASANFSK</sequence>
<feature type="compositionally biased region" description="Basic and acidic residues" evidence="1">
    <location>
        <begin position="90"/>
        <end position="101"/>
    </location>
</feature>
<evidence type="ECO:0000256" key="1">
    <source>
        <dbReference type="SAM" id="MobiDB-lite"/>
    </source>
</evidence>
<keyword evidence="3" id="KW-1185">Reference proteome</keyword>
<proteinExistence type="predicted"/>
<evidence type="ECO:0000313" key="3">
    <source>
        <dbReference type="Proteomes" id="UP000784294"/>
    </source>
</evidence>
<organism evidence="2 3">
    <name type="scientific">Protopolystoma xenopodis</name>
    <dbReference type="NCBI Taxonomy" id="117903"/>
    <lineage>
        <taxon>Eukaryota</taxon>
        <taxon>Metazoa</taxon>
        <taxon>Spiralia</taxon>
        <taxon>Lophotrochozoa</taxon>
        <taxon>Platyhelminthes</taxon>
        <taxon>Monogenea</taxon>
        <taxon>Polyopisthocotylea</taxon>
        <taxon>Polystomatidea</taxon>
        <taxon>Polystomatidae</taxon>
        <taxon>Protopolystoma</taxon>
    </lineage>
</organism>
<dbReference type="OrthoDB" id="3176171at2759"/>
<evidence type="ECO:0000313" key="2">
    <source>
        <dbReference type="EMBL" id="VEL09051.1"/>
    </source>
</evidence>
<feature type="region of interest" description="Disordered" evidence="1">
    <location>
        <begin position="67"/>
        <end position="136"/>
    </location>
</feature>
<gene>
    <name evidence="2" type="ORF">PXEA_LOCUS2491</name>
</gene>
<reference evidence="2" key="1">
    <citation type="submission" date="2018-11" db="EMBL/GenBank/DDBJ databases">
        <authorList>
            <consortium name="Pathogen Informatics"/>
        </authorList>
    </citation>
    <scope>NUCLEOTIDE SEQUENCE</scope>
</reference>
<dbReference type="EMBL" id="CAAALY010005360">
    <property type="protein sequence ID" value="VEL09051.1"/>
    <property type="molecule type" value="Genomic_DNA"/>
</dbReference>
<protein>
    <submittedName>
        <fullName evidence="2">Uncharacterized protein</fullName>
    </submittedName>
</protein>
<dbReference type="Proteomes" id="UP000784294">
    <property type="component" value="Unassembled WGS sequence"/>
</dbReference>
<comment type="caution">
    <text evidence="2">The sequence shown here is derived from an EMBL/GenBank/DDBJ whole genome shotgun (WGS) entry which is preliminary data.</text>
</comment>